<name>A0A9X2L5Y7_9BACT</name>
<accession>A0A9X2L5Y7</accession>
<keyword evidence="1" id="KW-0472">Membrane</keyword>
<dbReference type="RefSeq" id="WP_255135764.1">
    <property type="nucleotide sequence ID" value="NZ_JANDBC010000003.1"/>
</dbReference>
<dbReference type="EMBL" id="JANDBC010000003">
    <property type="protein sequence ID" value="MCP9292865.1"/>
    <property type="molecule type" value="Genomic_DNA"/>
</dbReference>
<keyword evidence="3" id="KW-1185">Reference proteome</keyword>
<dbReference type="Proteomes" id="UP001139125">
    <property type="component" value="Unassembled WGS sequence"/>
</dbReference>
<organism evidence="2 3">
    <name type="scientific">Gracilimonas sediminicola</name>
    <dbReference type="NCBI Taxonomy" id="2952158"/>
    <lineage>
        <taxon>Bacteria</taxon>
        <taxon>Pseudomonadati</taxon>
        <taxon>Balneolota</taxon>
        <taxon>Balneolia</taxon>
        <taxon>Balneolales</taxon>
        <taxon>Balneolaceae</taxon>
        <taxon>Gracilimonas</taxon>
    </lineage>
</organism>
<protein>
    <submittedName>
        <fullName evidence="2">Uncharacterized protein</fullName>
    </submittedName>
</protein>
<keyword evidence="1" id="KW-0812">Transmembrane</keyword>
<feature type="transmembrane region" description="Helical" evidence="1">
    <location>
        <begin position="113"/>
        <end position="134"/>
    </location>
</feature>
<evidence type="ECO:0000313" key="3">
    <source>
        <dbReference type="Proteomes" id="UP001139125"/>
    </source>
</evidence>
<feature type="transmembrane region" description="Helical" evidence="1">
    <location>
        <begin position="170"/>
        <end position="191"/>
    </location>
</feature>
<proteinExistence type="predicted"/>
<feature type="transmembrane region" description="Helical" evidence="1">
    <location>
        <begin position="52"/>
        <end position="73"/>
    </location>
</feature>
<feature type="transmembrane region" description="Helical" evidence="1">
    <location>
        <begin position="85"/>
        <end position="107"/>
    </location>
</feature>
<keyword evidence="1" id="KW-1133">Transmembrane helix</keyword>
<dbReference type="AlphaFoldDB" id="A0A9X2L5Y7"/>
<feature type="transmembrane region" description="Helical" evidence="1">
    <location>
        <begin position="20"/>
        <end position="40"/>
    </location>
</feature>
<gene>
    <name evidence="2" type="ORF">NM125_14845</name>
</gene>
<comment type="caution">
    <text evidence="2">The sequence shown here is derived from an EMBL/GenBank/DDBJ whole genome shotgun (WGS) entry which is preliminary data.</text>
</comment>
<evidence type="ECO:0000313" key="2">
    <source>
        <dbReference type="EMBL" id="MCP9292865.1"/>
    </source>
</evidence>
<evidence type="ECO:0000256" key="1">
    <source>
        <dbReference type="SAM" id="Phobius"/>
    </source>
</evidence>
<sequence length="205" mass="24451">MNIDFEHYFEKALPVIKKWWFSVVCIPFCWVLAEQFWMALRWEISFSWNYPYPFFLSPFFFFIDNFLLIVHEAGHTLFGFIGGRFLTILGGTLFEILLPFAIFAFGWYNHKRFVAQTGLLLTAFAWIESAAYAADAMDRRMPLIGNLPRSSHDFYNLFSMKGVLTEHMTYAWVMYWIGILTLVLFFIWPLIERKQYEYVDIEMDV</sequence>
<reference evidence="2" key="1">
    <citation type="submission" date="2022-06" db="EMBL/GenBank/DDBJ databases">
        <title>Gracilimonas sp. CAU 1638 isolated from sea sediment.</title>
        <authorList>
            <person name="Kim W."/>
        </authorList>
    </citation>
    <scope>NUCLEOTIDE SEQUENCE</scope>
    <source>
        <strain evidence="2">CAU 1638</strain>
    </source>
</reference>